<dbReference type="PANTHER" id="PTHR40396">
    <property type="entry name" value="ATPASE-LIKE PROTEIN"/>
    <property type="match status" value="1"/>
</dbReference>
<dbReference type="AlphaFoldDB" id="A0A5B2VKK8"/>
<proteinExistence type="predicted"/>
<dbReference type="EMBL" id="VUOC01000004">
    <property type="protein sequence ID" value="KAA2238832.1"/>
    <property type="molecule type" value="Genomic_DNA"/>
</dbReference>
<keyword evidence="3" id="KW-1185">Reference proteome</keyword>
<gene>
    <name evidence="2" type="ORF">F0L74_21700</name>
</gene>
<dbReference type="InterPro" id="IPR027417">
    <property type="entry name" value="P-loop_NTPase"/>
</dbReference>
<dbReference type="Proteomes" id="UP000324611">
    <property type="component" value="Unassembled WGS sequence"/>
</dbReference>
<accession>A0A5B2VKK8</accession>
<comment type="caution">
    <text evidence="2">The sequence shown here is derived from an EMBL/GenBank/DDBJ whole genome shotgun (WGS) entry which is preliminary data.</text>
</comment>
<dbReference type="GO" id="GO:0016887">
    <property type="term" value="F:ATP hydrolysis activity"/>
    <property type="evidence" value="ECO:0007669"/>
    <property type="project" value="InterPro"/>
</dbReference>
<dbReference type="Pfam" id="PF13304">
    <property type="entry name" value="AAA_21"/>
    <property type="match status" value="1"/>
</dbReference>
<feature type="domain" description="ATPase AAA-type core" evidence="1">
    <location>
        <begin position="47"/>
        <end position="361"/>
    </location>
</feature>
<reference evidence="2 3" key="1">
    <citation type="submission" date="2019-09" db="EMBL/GenBank/DDBJ databases">
        <title>Chitinophaga ginsengihumi sp. nov., isolated from soil of ginseng rhizosphere.</title>
        <authorList>
            <person name="Lee J."/>
        </authorList>
    </citation>
    <scope>NUCLEOTIDE SEQUENCE [LARGE SCALE GENOMIC DNA]</scope>
    <source>
        <strain evidence="2 3">BN140078</strain>
    </source>
</reference>
<keyword evidence="2" id="KW-0067">ATP-binding</keyword>
<evidence type="ECO:0000313" key="2">
    <source>
        <dbReference type="EMBL" id="KAA2238832.1"/>
    </source>
</evidence>
<organism evidence="2 3">
    <name type="scientific">Chitinophaga agrisoli</name>
    <dbReference type="NCBI Taxonomy" id="2607653"/>
    <lineage>
        <taxon>Bacteria</taxon>
        <taxon>Pseudomonadati</taxon>
        <taxon>Bacteroidota</taxon>
        <taxon>Chitinophagia</taxon>
        <taxon>Chitinophagales</taxon>
        <taxon>Chitinophagaceae</taxon>
        <taxon>Chitinophaga</taxon>
    </lineage>
</organism>
<dbReference type="Gene3D" id="3.40.50.300">
    <property type="entry name" value="P-loop containing nucleotide triphosphate hydrolases"/>
    <property type="match status" value="1"/>
</dbReference>
<dbReference type="InterPro" id="IPR003959">
    <property type="entry name" value="ATPase_AAA_core"/>
</dbReference>
<sequence>MLVYFKVGNYKSIKDPIVINFAATAINEHQDTNVFEKGKTKLLKTVLLYGANASGKSKILDAFVIYRALILDSAGYNSTRRVPVIPFDLNADTREQPSYFETEFILKNKRYRYGFEADEKSIRKEWLLEVKATTQTSIFLRIGQRFQVEYKKFLNAEHLETKCNENALFLSVADQWAVPLAKNIYSWFYDIYTIHGLMDDEYKEHTNELIKDPEYKVLINQMMQKADLGINSIEVIEITEEDKKRILMNTPDNLKESVGRVIDQDASPVLTKHYAYDELGNVIDEIAFDMAVHESEGTQKFYNIIGVILYAVKNGRVVVIDELDARLHTLLTKAIIRVFNANDIKTEAQLFAVAHDTAIMDRDLLRRDQIYIVEKDRFAATKIVNLVEYKVRKETPFDKNYLEGKYGGIPFIENFESLLKDGEKK</sequence>
<protein>
    <submittedName>
        <fullName evidence="2">ATP-binding protein</fullName>
    </submittedName>
</protein>
<keyword evidence="2" id="KW-0547">Nucleotide-binding</keyword>
<dbReference type="PANTHER" id="PTHR40396:SF1">
    <property type="entry name" value="ATPASE AAA-TYPE CORE DOMAIN-CONTAINING PROTEIN"/>
    <property type="match status" value="1"/>
</dbReference>
<name>A0A5B2VKK8_9BACT</name>
<evidence type="ECO:0000259" key="1">
    <source>
        <dbReference type="Pfam" id="PF13304"/>
    </source>
</evidence>
<dbReference type="GO" id="GO:0005524">
    <property type="term" value="F:ATP binding"/>
    <property type="evidence" value="ECO:0007669"/>
    <property type="project" value="UniProtKB-KW"/>
</dbReference>
<dbReference type="RefSeq" id="WP_149840011.1">
    <property type="nucleotide sequence ID" value="NZ_VUOC01000004.1"/>
</dbReference>
<reference evidence="2 3" key="2">
    <citation type="submission" date="2019-09" db="EMBL/GenBank/DDBJ databases">
        <authorList>
            <person name="Jin C."/>
        </authorList>
    </citation>
    <scope>NUCLEOTIDE SEQUENCE [LARGE SCALE GENOMIC DNA]</scope>
    <source>
        <strain evidence="2 3">BN140078</strain>
    </source>
</reference>
<dbReference type="SUPFAM" id="SSF52540">
    <property type="entry name" value="P-loop containing nucleoside triphosphate hydrolases"/>
    <property type="match status" value="1"/>
</dbReference>
<evidence type="ECO:0000313" key="3">
    <source>
        <dbReference type="Proteomes" id="UP000324611"/>
    </source>
</evidence>